<dbReference type="InterPro" id="IPR032710">
    <property type="entry name" value="NTF2-like_dom_sf"/>
</dbReference>
<protein>
    <recommendedName>
        <fullName evidence="1">SnoaL-like domain-containing protein</fullName>
    </recommendedName>
</protein>
<dbReference type="Pfam" id="PF13474">
    <property type="entry name" value="SnoaL_3"/>
    <property type="match status" value="1"/>
</dbReference>
<gene>
    <name evidence="2" type="ORF">C3F09_07890</name>
</gene>
<accession>A0A855WZR6</accession>
<organism evidence="2 3">
    <name type="scientific">candidate division GN15 bacterium</name>
    <dbReference type="NCBI Taxonomy" id="2072418"/>
    <lineage>
        <taxon>Bacteria</taxon>
        <taxon>candidate division GN15</taxon>
    </lineage>
</organism>
<evidence type="ECO:0000259" key="1">
    <source>
        <dbReference type="Pfam" id="PF13474"/>
    </source>
</evidence>
<proteinExistence type="predicted"/>
<feature type="domain" description="SnoaL-like" evidence="1">
    <location>
        <begin position="47"/>
        <end position="170"/>
    </location>
</feature>
<name>A0A855WZR6_9BACT</name>
<dbReference type="AlphaFoldDB" id="A0A855WZR6"/>
<evidence type="ECO:0000313" key="2">
    <source>
        <dbReference type="EMBL" id="PWB71481.1"/>
    </source>
</evidence>
<dbReference type="Proteomes" id="UP000250918">
    <property type="component" value="Unassembled WGS sequence"/>
</dbReference>
<sequence>MNASARKTIITATLITAVALVIGLLQEVNVAAGKEGRALQMKDRQEVEKAINNVFGWAVTKDFNLFFSTIADDSEFISVTPYKRVKFGVEDVKKDTAFWSNPDFRAIRHELRDLRLTFSRSGDVAWFYCVLDDINELKGQPANWENVRWTGVVEKRDGRWRVVQQHFSYAQ</sequence>
<dbReference type="SUPFAM" id="SSF54427">
    <property type="entry name" value="NTF2-like"/>
    <property type="match status" value="1"/>
</dbReference>
<reference evidence="2 3" key="1">
    <citation type="journal article" date="2018" name="ISME J.">
        <title>A methanotrophic archaeon couples anaerobic oxidation of methane to Fe(III) reduction.</title>
        <authorList>
            <person name="Cai C."/>
            <person name="Leu A.O."/>
            <person name="Xie G.J."/>
            <person name="Guo J."/>
            <person name="Feng Y."/>
            <person name="Zhao J.X."/>
            <person name="Tyson G.W."/>
            <person name="Yuan Z."/>
            <person name="Hu S."/>
        </authorList>
    </citation>
    <scope>NUCLEOTIDE SEQUENCE [LARGE SCALE GENOMIC DNA]</scope>
    <source>
        <strain evidence="2">FeB_12</strain>
    </source>
</reference>
<comment type="caution">
    <text evidence="2">The sequence shown here is derived from an EMBL/GenBank/DDBJ whole genome shotgun (WGS) entry which is preliminary data.</text>
</comment>
<dbReference type="InterPro" id="IPR037401">
    <property type="entry name" value="SnoaL-like"/>
</dbReference>
<dbReference type="EMBL" id="PQAP01000114">
    <property type="protein sequence ID" value="PWB71481.1"/>
    <property type="molecule type" value="Genomic_DNA"/>
</dbReference>
<dbReference type="Gene3D" id="3.10.450.50">
    <property type="match status" value="1"/>
</dbReference>
<evidence type="ECO:0000313" key="3">
    <source>
        <dbReference type="Proteomes" id="UP000250918"/>
    </source>
</evidence>